<dbReference type="OrthoDB" id="672052at2"/>
<organism evidence="2 3">
    <name type="scientific">Flavisolibacter tropicus</name>
    <dbReference type="NCBI Taxonomy" id="1492898"/>
    <lineage>
        <taxon>Bacteria</taxon>
        <taxon>Pseudomonadati</taxon>
        <taxon>Bacteroidota</taxon>
        <taxon>Chitinophagia</taxon>
        <taxon>Chitinophagales</taxon>
        <taxon>Chitinophagaceae</taxon>
        <taxon>Flavisolibacter</taxon>
    </lineage>
</organism>
<feature type="transmembrane region" description="Helical" evidence="1">
    <location>
        <begin position="156"/>
        <end position="175"/>
    </location>
</feature>
<evidence type="ECO:0000313" key="3">
    <source>
        <dbReference type="Proteomes" id="UP000077177"/>
    </source>
</evidence>
<dbReference type="RefSeq" id="WP_066406631.1">
    <property type="nucleotide sequence ID" value="NZ_CP011390.1"/>
</dbReference>
<dbReference type="Proteomes" id="UP000077177">
    <property type="component" value="Chromosome"/>
</dbReference>
<sequence>MELDDFKQQWNQSEKTQQPKNQNIMQLIQNKSYGPVAELKRSFRKQMIAMTVVPIAILGTNLQHIDKTLTSALFWFYIAFCIVVIIFARLNYSLVEKMEGMDGMVKSNLEQQITLLETRVRQNIIGVRIALLFFIVLTEVLPYIQDFSMLNKWHALSPFIRFGAYAALFLFQYVISRTVSYRKFGRHIAHLKELVRQMQ</sequence>
<feature type="transmembrane region" description="Helical" evidence="1">
    <location>
        <begin position="125"/>
        <end position="144"/>
    </location>
</feature>
<dbReference type="EMBL" id="CP011390">
    <property type="protein sequence ID" value="ANE52311.1"/>
    <property type="molecule type" value="Genomic_DNA"/>
</dbReference>
<protein>
    <submittedName>
        <fullName evidence="2">Uncharacterized protein</fullName>
    </submittedName>
</protein>
<feature type="transmembrane region" description="Helical" evidence="1">
    <location>
        <begin position="71"/>
        <end position="92"/>
    </location>
</feature>
<dbReference type="KEGG" id="fla:SY85_19285"/>
<keyword evidence="1" id="KW-1133">Transmembrane helix</keyword>
<name>A0A172TYY4_9BACT</name>
<keyword evidence="1" id="KW-0812">Transmembrane</keyword>
<evidence type="ECO:0000256" key="1">
    <source>
        <dbReference type="SAM" id="Phobius"/>
    </source>
</evidence>
<keyword evidence="1" id="KW-0472">Membrane</keyword>
<keyword evidence="3" id="KW-1185">Reference proteome</keyword>
<reference evidence="3" key="1">
    <citation type="submission" date="2015-01" db="EMBL/GenBank/DDBJ databases">
        <title>Flavisolibacter sp./LCS9/ whole genome sequencing.</title>
        <authorList>
            <person name="Kim M.K."/>
            <person name="Srinivasan S."/>
            <person name="Lee J.-J."/>
        </authorList>
    </citation>
    <scope>NUCLEOTIDE SEQUENCE [LARGE SCALE GENOMIC DNA]</scope>
    <source>
        <strain evidence="3">LCS9</strain>
    </source>
</reference>
<gene>
    <name evidence="2" type="ORF">SY85_19285</name>
</gene>
<dbReference type="AlphaFoldDB" id="A0A172TYY4"/>
<reference evidence="2 3" key="2">
    <citation type="journal article" date="2016" name="Int. J. Syst. Evol. Microbiol.">
        <title>Flavisolibacter tropicus sp. nov., isolated from tropical soil.</title>
        <authorList>
            <person name="Lee J.J."/>
            <person name="Kang M.S."/>
            <person name="Kim G.S."/>
            <person name="Lee C.S."/>
            <person name="Lim S."/>
            <person name="Lee J."/>
            <person name="Roh S.H."/>
            <person name="Kang H."/>
            <person name="Ha J.M."/>
            <person name="Bae S."/>
            <person name="Jung H.Y."/>
            <person name="Kim M.K."/>
        </authorList>
    </citation>
    <scope>NUCLEOTIDE SEQUENCE [LARGE SCALE GENOMIC DNA]</scope>
    <source>
        <strain evidence="2 3">LCS9</strain>
    </source>
</reference>
<proteinExistence type="predicted"/>
<accession>A0A172TYY4</accession>
<evidence type="ECO:0000313" key="2">
    <source>
        <dbReference type="EMBL" id="ANE52311.1"/>
    </source>
</evidence>